<reference evidence="2 3" key="1">
    <citation type="submission" date="2019-06" db="EMBL/GenBank/DDBJ databases">
        <title>Genome sequence of Litorilinea aerophila BAA-2444.</title>
        <authorList>
            <person name="Maclea K.S."/>
            <person name="Maurais E.G."/>
            <person name="Iannazzi L.C."/>
        </authorList>
    </citation>
    <scope>NUCLEOTIDE SEQUENCE [LARGE SCALE GENOMIC DNA]</scope>
    <source>
        <strain evidence="2 3">ATCC BAA-2444</strain>
    </source>
</reference>
<dbReference type="PANTHER" id="PTHR48100">
    <property type="entry name" value="BROAD-SPECIFICITY PHOSPHATASE YOR283W-RELATED"/>
    <property type="match status" value="1"/>
</dbReference>
<dbReference type="SMART" id="SM00855">
    <property type="entry name" value="PGAM"/>
    <property type="match status" value="1"/>
</dbReference>
<dbReference type="GO" id="GO:0016791">
    <property type="term" value="F:phosphatase activity"/>
    <property type="evidence" value="ECO:0007669"/>
    <property type="project" value="TreeGrafter"/>
</dbReference>
<accession>A0A540VIQ0</accession>
<dbReference type="Gene3D" id="3.40.50.1240">
    <property type="entry name" value="Phosphoglycerate mutase-like"/>
    <property type="match status" value="1"/>
</dbReference>
<dbReference type="SUPFAM" id="SSF53254">
    <property type="entry name" value="Phosphoglycerate mutase-like"/>
    <property type="match status" value="1"/>
</dbReference>
<dbReference type="Pfam" id="PF00300">
    <property type="entry name" value="His_Phos_1"/>
    <property type="match status" value="2"/>
</dbReference>
<dbReference type="InterPro" id="IPR050275">
    <property type="entry name" value="PGM_Phosphatase"/>
</dbReference>
<dbReference type="CDD" id="cd07067">
    <property type="entry name" value="HP_PGM_like"/>
    <property type="match status" value="1"/>
</dbReference>
<protein>
    <submittedName>
        <fullName evidence="2">Histidine phosphatase family protein</fullName>
    </submittedName>
</protein>
<dbReference type="GO" id="GO:0005829">
    <property type="term" value="C:cytosol"/>
    <property type="evidence" value="ECO:0007669"/>
    <property type="project" value="TreeGrafter"/>
</dbReference>
<dbReference type="InterPro" id="IPR029033">
    <property type="entry name" value="His_PPase_superfam"/>
</dbReference>
<keyword evidence="3" id="KW-1185">Reference proteome</keyword>
<dbReference type="OrthoDB" id="9782128at2"/>
<proteinExistence type="predicted"/>
<evidence type="ECO:0000313" key="3">
    <source>
        <dbReference type="Proteomes" id="UP000317371"/>
    </source>
</evidence>
<name>A0A540VIQ0_9CHLR</name>
<dbReference type="PANTHER" id="PTHR48100:SF44">
    <property type="entry name" value="PHOSPHATASE C1620.13-RELATED"/>
    <property type="match status" value="1"/>
</dbReference>
<dbReference type="EMBL" id="VIGC01000007">
    <property type="protein sequence ID" value="TQE96591.1"/>
    <property type="molecule type" value="Genomic_DNA"/>
</dbReference>
<feature type="region of interest" description="Disordered" evidence="1">
    <location>
        <begin position="45"/>
        <end position="67"/>
    </location>
</feature>
<dbReference type="InterPro" id="IPR013078">
    <property type="entry name" value="His_Pase_superF_clade-1"/>
</dbReference>
<gene>
    <name evidence="2" type="ORF">FKZ61_06780</name>
</gene>
<evidence type="ECO:0000313" key="2">
    <source>
        <dbReference type="EMBL" id="TQE96591.1"/>
    </source>
</evidence>
<evidence type="ECO:0000256" key="1">
    <source>
        <dbReference type="SAM" id="MobiDB-lite"/>
    </source>
</evidence>
<sequence>MKLFLIRHAESANNRLALDLGYDEYMAQRYIDPPLTELGRRQAQMVAQHLADNQHPERPSEQSAAPERSGYGITHLYCSAMLRSLETAAPIGQALGLRPAIWIDIHEHGGMFRGNPRTGEGLEVAPGLNRRQIQEQFPDVLIPDEVTDEGWWFQGYEDMPACYGRATRVARDLRRRAQELSNNEVEESVALVSHGTFIDSLIKALFNQIPAREFYYQHYNTAITRIDFMPDGVLLIRYINRIQHLPPDMVSR</sequence>
<dbReference type="Proteomes" id="UP000317371">
    <property type="component" value="Unassembled WGS sequence"/>
</dbReference>
<comment type="caution">
    <text evidence="2">The sequence shown here is derived from an EMBL/GenBank/DDBJ whole genome shotgun (WGS) entry which is preliminary data.</text>
</comment>
<dbReference type="InParanoid" id="A0A540VIQ0"/>
<dbReference type="AlphaFoldDB" id="A0A540VIQ0"/>
<dbReference type="RefSeq" id="WP_141609333.1">
    <property type="nucleotide sequence ID" value="NZ_VIGC02000007.1"/>
</dbReference>
<organism evidence="2 3">
    <name type="scientific">Litorilinea aerophila</name>
    <dbReference type="NCBI Taxonomy" id="1204385"/>
    <lineage>
        <taxon>Bacteria</taxon>
        <taxon>Bacillati</taxon>
        <taxon>Chloroflexota</taxon>
        <taxon>Caldilineae</taxon>
        <taxon>Caldilineales</taxon>
        <taxon>Caldilineaceae</taxon>
        <taxon>Litorilinea</taxon>
    </lineage>
</organism>